<sequence length="356" mass="39685">MTKKWEIVPGSDLSDRSKWRPLGGDRYAAIRARILIVESDGENSLPGPVIEELNVGPHVAHEIKIKRQITNIRTDTISNAIKFATSSRVCDRLAAKLGAEFSAKIPGFSGKIDSEILSKTDYEIASTTESVLTGTSSHTFEETQEDEHVLKLNPTTKRGVVQIRRRYRPRTWEVYLHSYEYLEISYRRGVLWGDIRKTIKKTDSGVLGHPLVSVVFYVPQSKADGFDCPVPHELSSPDNIEILPLMKPMPRSIAPATEEDLESLAKLAFPATRMEKKAVKSKMTGRREGMSGIGGGPTAARKAVRRGVTKKAMRKGVPKKKATTKHLVRKTVKVKALRRATARKTSRRAGARRGHR</sequence>
<proteinExistence type="predicted"/>
<keyword evidence="3" id="KW-1185">Reference proteome</keyword>
<dbReference type="RefSeq" id="WP_332080674.1">
    <property type="nucleotide sequence ID" value="NZ_JAZHYN010000008.1"/>
</dbReference>
<organism evidence="2 3">
    <name type="scientific">Methylocystis borbori</name>
    <dbReference type="NCBI Taxonomy" id="3118750"/>
    <lineage>
        <taxon>Bacteria</taxon>
        <taxon>Pseudomonadati</taxon>
        <taxon>Pseudomonadota</taxon>
        <taxon>Alphaproteobacteria</taxon>
        <taxon>Hyphomicrobiales</taxon>
        <taxon>Methylocystaceae</taxon>
        <taxon>Methylocystis</taxon>
    </lineage>
</organism>
<comment type="caution">
    <text evidence="2">The sequence shown here is derived from an EMBL/GenBank/DDBJ whole genome shotgun (WGS) entry which is preliminary data.</text>
</comment>
<accession>A0ABU7XEF3</accession>
<evidence type="ECO:0000313" key="2">
    <source>
        <dbReference type="EMBL" id="MEF3365747.1"/>
    </source>
</evidence>
<evidence type="ECO:0000313" key="3">
    <source>
        <dbReference type="Proteomes" id="UP001350748"/>
    </source>
</evidence>
<reference evidence="2 3" key="1">
    <citation type="submission" date="2024-02" db="EMBL/GenBank/DDBJ databases">
        <authorList>
            <person name="Grouzdev D."/>
        </authorList>
    </citation>
    <scope>NUCLEOTIDE SEQUENCE [LARGE SCALE GENOMIC DNA]</scope>
    <source>
        <strain evidence="2 3">9N</strain>
    </source>
</reference>
<gene>
    <name evidence="2" type="ORF">V3H18_04280</name>
</gene>
<feature type="compositionally biased region" description="Basic residues" evidence="1">
    <location>
        <begin position="302"/>
        <end position="356"/>
    </location>
</feature>
<evidence type="ECO:0000256" key="1">
    <source>
        <dbReference type="SAM" id="MobiDB-lite"/>
    </source>
</evidence>
<protein>
    <submittedName>
        <fullName evidence="2">Uncharacterized protein</fullName>
    </submittedName>
</protein>
<dbReference type="Proteomes" id="UP001350748">
    <property type="component" value="Unassembled WGS sequence"/>
</dbReference>
<dbReference type="EMBL" id="JAZHYN010000008">
    <property type="protein sequence ID" value="MEF3365747.1"/>
    <property type="molecule type" value="Genomic_DNA"/>
</dbReference>
<feature type="region of interest" description="Disordered" evidence="1">
    <location>
        <begin position="277"/>
        <end position="356"/>
    </location>
</feature>
<name>A0ABU7XEF3_9HYPH</name>